<dbReference type="GeneID" id="95599518"/>
<evidence type="ECO:0008006" key="3">
    <source>
        <dbReference type="Google" id="ProtNLM"/>
    </source>
</evidence>
<name>A0ABY6QUC4_9ACTN</name>
<evidence type="ECO:0000313" key="1">
    <source>
        <dbReference type="EMBL" id="UZX20785.1"/>
    </source>
</evidence>
<organism evidence="1 2">
    <name type="scientific">Streptomyces tanashiensis</name>
    <dbReference type="NCBI Taxonomy" id="67367"/>
    <lineage>
        <taxon>Bacteria</taxon>
        <taxon>Bacillati</taxon>
        <taxon>Actinomycetota</taxon>
        <taxon>Actinomycetes</taxon>
        <taxon>Kitasatosporales</taxon>
        <taxon>Streptomycetaceae</taxon>
        <taxon>Streptomyces</taxon>
    </lineage>
</organism>
<reference evidence="1" key="1">
    <citation type="submission" date="2021-09" db="EMBL/GenBank/DDBJ databases">
        <title>Complete genome sequence and metabolic characterization of Streptomyces tanashiensis DSM 731 the producer of antibacterial Kalafungin and diverse secondary metabolites.</title>
        <authorList>
            <person name="Abbasi M.N."/>
            <person name="Anwar M.N."/>
            <person name="Alam K."/>
            <person name="Shoaib M."/>
            <person name="Lin Z."/>
            <person name="Hayat M."/>
            <person name="Ali M.I."/>
            <person name="Malik H.M.T."/>
            <person name="Ahmed I."/>
            <person name="Li A."/>
            <person name="Hailong Wang H."/>
            <person name="Zhang Y."/>
        </authorList>
    </citation>
    <scope>NUCLEOTIDE SEQUENCE</scope>
    <source>
        <strain evidence="1">Kala</strain>
    </source>
</reference>
<protein>
    <recommendedName>
        <fullName evidence="3">Tetratricopeptide repeat protein</fullName>
    </recommendedName>
</protein>
<sequence length="402" mass="44126">MGDTRKPDEDAVMRARVLLLGSDRPSNREQVEAYRILVQVNPRAYLAKLTHALVVRTWDTRDPKRHVALYAEAVDAMRRYGGEVPGGKDELSSALRGYQHALFSDGRRAEGRAVCEELAAAGRYGRLAVVLAEEGRHAEAADLHARHIVPGDTDVSEWTLIEWAAELDAAGRHEEALEVFARVVGDARRTAEKDLAPLAALVWKLDQYARMLRAAGRTAEEAAARRETLTLLARLAEGGEPVSWSNIQASWVTLLLLSGRPAEPAATPEAPLPAFGVHPHHGWSPDIREDWFASIPALERRTAALRESGDLPGLIAAQRRLTVRRALRWETSGRQAEDALRPAFDEGVRLARRPDGGTSALVRALTDRSMFLLAVKRYSGAHADFAEAVALQGDAPPIVTRT</sequence>
<dbReference type="Proteomes" id="UP001164506">
    <property type="component" value="Chromosome"/>
</dbReference>
<proteinExistence type="predicted"/>
<keyword evidence="2" id="KW-1185">Reference proteome</keyword>
<dbReference type="RefSeq" id="WP_267258458.1">
    <property type="nucleotide sequence ID" value="NZ_CP084204.1"/>
</dbReference>
<dbReference type="EMBL" id="CP084204">
    <property type="protein sequence ID" value="UZX20785.1"/>
    <property type="molecule type" value="Genomic_DNA"/>
</dbReference>
<gene>
    <name evidence="1" type="ORF">LDH80_08715</name>
</gene>
<evidence type="ECO:0000313" key="2">
    <source>
        <dbReference type="Proteomes" id="UP001164506"/>
    </source>
</evidence>
<accession>A0ABY6QUC4</accession>